<dbReference type="AlphaFoldDB" id="A0A8X6REL6"/>
<evidence type="ECO:0000313" key="1">
    <source>
        <dbReference type="EMBL" id="GFX90276.1"/>
    </source>
</evidence>
<name>A0A8X6REL6_TRICX</name>
<evidence type="ECO:0000313" key="2">
    <source>
        <dbReference type="Proteomes" id="UP000887159"/>
    </source>
</evidence>
<keyword evidence="2" id="KW-1185">Reference proteome</keyword>
<comment type="caution">
    <text evidence="1">The sequence shown here is derived from an EMBL/GenBank/DDBJ whole genome shotgun (WGS) entry which is preliminary data.</text>
</comment>
<protein>
    <submittedName>
        <fullName evidence="1">KRAB-A domain-containing protein 2</fullName>
    </submittedName>
</protein>
<dbReference type="GO" id="GO:0003676">
    <property type="term" value="F:nucleic acid binding"/>
    <property type="evidence" value="ECO:0007669"/>
    <property type="project" value="InterPro"/>
</dbReference>
<dbReference type="EMBL" id="BMAU01021094">
    <property type="protein sequence ID" value="GFX90276.1"/>
    <property type="molecule type" value="Genomic_DNA"/>
</dbReference>
<dbReference type="InterPro" id="IPR012337">
    <property type="entry name" value="RNaseH-like_sf"/>
</dbReference>
<reference evidence="1" key="1">
    <citation type="submission" date="2020-08" db="EMBL/GenBank/DDBJ databases">
        <title>Multicomponent nature underlies the extraordinary mechanical properties of spider dragline silk.</title>
        <authorList>
            <person name="Kono N."/>
            <person name="Nakamura H."/>
            <person name="Mori M."/>
            <person name="Yoshida Y."/>
            <person name="Ohtoshi R."/>
            <person name="Malay A.D."/>
            <person name="Moran D.A.P."/>
            <person name="Tomita M."/>
            <person name="Numata K."/>
            <person name="Arakawa K."/>
        </authorList>
    </citation>
    <scope>NUCLEOTIDE SEQUENCE</scope>
</reference>
<proteinExistence type="predicted"/>
<gene>
    <name evidence="1" type="primary">KRBA2_17</name>
    <name evidence="1" type="ORF">TNCV_3848511</name>
</gene>
<dbReference type="Proteomes" id="UP000887159">
    <property type="component" value="Unassembled WGS sequence"/>
</dbReference>
<dbReference type="Gene3D" id="3.30.420.10">
    <property type="entry name" value="Ribonuclease H-like superfamily/Ribonuclease H"/>
    <property type="match status" value="1"/>
</dbReference>
<dbReference type="SUPFAM" id="SSF53098">
    <property type="entry name" value="Ribonuclease H-like"/>
    <property type="match status" value="1"/>
</dbReference>
<accession>A0A8X6REL6</accession>
<dbReference type="InterPro" id="IPR036397">
    <property type="entry name" value="RNaseH_sf"/>
</dbReference>
<sequence length="148" mass="16942">MVHQDHLTKFEIFKSWRLESWKSSLQLVDIFLLLEAPFLLHSDNAKKLANNMVTRLKEFWPSLKIHGKPRHLQSQGSVERANKNMPCTWMQGNCWSPVLGGEERDKLTTCSFAPSSPSSETVLLCGDREASVELNAKRWGVHLGLRVR</sequence>
<organism evidence="1 2">
    <name type="scientific">Trichonephila clavipes</name>
    <name type="common">Golden silk orbweaver</name>
    <name type="synonym">Nephila clavipes</name>
    <dbReference type="NCBI Taxonomy" id="2585209"/>
    <lineage>
        <taxon>Eukaryota</taxon>
        <taxon>Metazoa</taxon>
        <taxon>Ecdysozoa</taxon>
        <taxon>Arthropoda</taxon>
        <taxon>Chelicerata</taxon>
        <taxon>Arachnida</taxon>
        <taxon>Araneae</taxon>
        <taxon>Araneomorphae</taxon>
        <taxon>Entelegynae</taxon>
        <taxon>Araneoidea</taxon>
        <taxon>Nephilidae</taxon>
        <taxon>Trichonephila</taxon>
    </lineage>
</organism>